<dbReference type="CDD" id="cd02869">
    <property type="entry name" value="PseudoU_synth_RluA_like"/>
    <property type="match status" value="1"/>
</dbReference>
<sequence length="255" mass="29231">MDPQMKPEHMIVHRLDMDTSGIVMYAKTKKALLSLQALFRERDGVMKYYEAVVCGHLNPDVERGSIDLPLQRDHRFPPFMRVATPKSEHEAQQVVKDLKNAGWKKIVKKKPKPSKTLFEVIEREYVYCDGYAEVDENLCGAKEKQREVKRYPVTRLKLTPITGRTHQLRVHCASIGHPILGDPAYGIYGEASANGGFEEDLMDELIRDRASINLQLSLNEYAKVKGQVMCLHARELHVKHPETRESLVFKHPPTF</sequence>
<evidence type="ECO:0000259" key="2">
    <source>
        <dbReference type="Pfam" id="PF00849"/>
    </source>
</evidence>
<evidence type="ECO:0000313" key="4">
    <source>
        <dbReference type="Proteomes" id="UP000291116"/>
    </source>
</evidence>
<dbReference type="EMBL" id="CAACVS010000620">
    <property type="protein sequence ID" value="VEU44147.1"/>
    <property type="molecule type" value="Genomic_DNA"/>
</dbReference>
<dbReference type="PANTHER" id="PTHR21600">
    <property type="entry name" value="MITOCHONDRIAL RNA PSEUDOURIDINE SYNTHASE"/>
    <property type="match status" value="1"/>
</dbReference>
<organism evidence="3 4">
    <name type="scientific">Pseudo-nitzschia multistriata</name>
    <dbReference type="NCBI Taxonomy" id="183589"/>
    <lineage>
        <taxon>Eukaryota</taxon>
        <taxon>Sar</taxon>
        <taxon>Stramenopiles</taxon>
        <taxon>Ochrophyta</taxon>
        <taxon>Bacillariophyta</taxon>
        <taxon>Bacillariophyceae</taxon>
        <taxon>Bacillariophycidae</taxon>
        <taxon>Bacillariales</taxon>
        <taxon>Bacillariaceae</taxon>
        <taxon>Pseudo-nitzschia</taxon>
    </lineage>
</organism>
<dbReference type="PANTHER" id="PTHR21600:SF87">
    <property type="entry name" value="RNA PSEUDOURIDYLATE SYNTHASE DOMAIN-CONTAINING PROTEIN 1"/>
    <property type="match status" value="1"/>
</dbReference>
<dbReference type="GO" id="GO:0009982">
    <property type="term" value="F:pseudouridine synthase activity"/>
    <property type="evidence" value="ECO:0007669"/>
    <property type="project" value="InterPro"/>
</dbReference>
<dbReference type="OrthoDB" id="418349at2759"/>
<keyword evidence="4" id="KW-1185">Reference proteome</keyword>
<evidence type="ECO:0000313" key="3">
    <source>
        <dbReference type="EMBL" id="VEU44147.1"/>
    </source>
</evidence>
<dbReference type="InterPro" id="IPR006145">
    <property type="entry name" value="PsdUridine_synth_RsuA/RluA"/>
</dbReference>
<dbReference type="SUPFAM" id="SSF55120">
    <property type="entry name" value="Pseudouridine synthase"/>
    <property type="match status" value="1"/>
</dbReference>
<protein>
    <recommendedName>
        <fullName evidence="2">Pseudouridine synthase RsuA/RluA-like domain-containing protein</fullName>
    </recommendedName>
</protein>
<gene>
    <name evidence="3" type="ORF">PSNMU_V1.4_AUG-EV-PASAV3_0112230</name>
</gene>
<dbReference type="GO" id="GO:0003723">
    <property type="term" value="F:RNA binding"/>
    <property type="evidence" value="ECO:0007669"/>
    <property type="project" value="InterPro"/>
</dbReference>
<dbReference type="AlphaFoldDB" id="A0A448ZQ36"/>
<dbReference type="Proteomes" id="UP000291116">
    <property type="component" value="Unassembled WGS sequence"/>
</dbReference>
<dbReference type="GO" id="GO:0000455">
    <property type="term" value="P:enzyme-directed rRNA pseudouridine synthesis"/>
    <property type="evidence" value="ECO:0007669"/>
    <property type="project" value="TreeGrafter"/>
</dbReference>
<dbReference type="InterPro" id="IPR020103">
    <property type="entry name" value="PsdUridine_synth_cat_dom_sf"/>
</dbReference>
<reference evidence="3 4" key="1">
    <citation type="submission" date="2019-01" db="EMBL/GenBank/DDBJ databases">
        <authorList>
            <person name="Ferrante I. M."/>
        </authorList>
    </citation>
    <scope>NUCLEOTIDE SEQUENCE [LARGE SCALE GENOMIC DNA]</scope>
    <source>
        <strain evidence="3 4">B856</strain>
    </source>
</reference>
<evidence type="ECO:0000256" key="1">
    <source>
        <dbReference type="ARBA" id="ARBA00010876"/>
    </source>
</evidence>
<accession>A0A448ZQ36</accession>
<dbReference type="InterPro" id="IPR050188">
    <property type="entry name" value="RluA_PseudoU_synthase"/>
</dbReference>
<dbReference type="Gene3D" id="3.30.2350.10">
    <property type="entry name" value="Pseudouridine synthase"/>
    <property type="match status" value="1"/>
</dbReference>
<comment type="similarity">
    <text evidence="1">Belongs to the pseudouridine synthase RluA family.</text>
</comment>
<name>A0A448ZQ36_9STRA</name>
<dbReference type="Pfam" id="PF00849">
    <property type="entry name" value="PseudoU_synth_2"/>
    <property type="match status" value="1"/>
</dbReference>
<proteinExistence type="inferred from homology"/>
<feature type="domain" description="Pseudouridine synthase RsuA/RluA-like" evidence="2">
    <location>
        <begin position="7"/>
        <end position="174"/>
    </location>
</feature>